<comment type="caution">
    <text evidence="4">The sequence shown here is derived from an EMBL/GenBank/DDBJ whole genome shotgun (WGS) entry which is preliminary data.</text>
</comment>
<gene>
    <name evidence="3" type="ORF">PAPOLLO_LOCUS15581</name>
    <name evidence="4" type="ORF">PAPOLLO_LOCUS19066</name>
</gene>
<feature type="region of interest" description="Disordered" evidence="1">
    <location>
        <begin position="1"/>
        <end position="24"/>
    </location>
</feature>
<dbReference type="AlphaFoldDB" id="A0A8S3XJW2"/>
<dbReference type="EMBL" id="CAJQZP010001196">
    <property type="protein sequence ID" value="CAG5028517.1"/>
    <property type="molecule type" value="Genomic_DNA"/>
</dbReference>
<keyword evidence="5" id="KW-1185">Reference proteome</keyword>
<proteinExistence type="predicted"/>
<dbReference type="OrthoDB" id="7251849at2759"/>
<evidence type="ECO:0000313" key="4">
    <source>
        <dbReference type="EMBL" id="CAG5028517.1"/>
    </source>
</evidence>
<dbReference type="EMBL" id="CAJQZP010001037">
    <property type="protein sequence ID" value="CAG5011385.1"/>
    <property type="molecule type" value="Genomic_DNA"/>
</dbReference>
<evidence type="ECO:0000259" key="2">
    <source>
        <dbReference type="Pfam" id="PF25298"/>
    </source>
</evidence>
<feature type="domain" description="FP protein C-terminal" evidence="2">
    <location>
        <begin position="248"/>
        <end position="300"/>
    </location>
</feature>
<evidence type="ECO:0000256" key="1">
    <source>
        <dbReference type="SAM" id="MobiDB-lite"/>
    </source>
</evidence>
<dbReference type="Proteomes" id="UP000691718">
    <property type="component" value="Unassembled WGS sequence"/>
</dbReference>
<organism evidence="4 5">
    <name type="scientific">Parnassius apollo</name>
    <name type="common">Apollo butterfly</name>
    <name type="synonym">Papilio apollo</name>
    <dbReference type="NCBI Taxonomy" id="110799"/>
    <lineage>
        <taxon>Eukaryota</taxon>
        <taxon>Metazoa</taxon>
        <taxon>Ecdysozoa</taxon>
        <taxon>Arthropoda</taxon>
        <taxon>Hexapoda</taxon>
        <taxon>Insecta</taxon>
        <taxon>Pterygota</taxon>
        <taxon>Neoptera</taxon>
        <taxon>Endopterygota</taxon>
        <taxon>Lepidoptera</taxon>
        <taxon>Glossata</taxon>
        <taxon>Ditrysia</taxon>
        <taxon>Papilionoidea</taxon>
        <taxon>Papilionidae</taxon>
        <taxon>Parnassiinae</taxon>
        <taxon>Parnassini</taxon>
        <taxon>Parnassius</taxon>
        <taxon>Parnassius</taxon>
    </lineage>
</organism>
<evidence type="ECO:0000313" key="5">
    <source>
        <dbReference type="Proteomes" id="UP000691718"/>
    </source>
</evidence>
<evidence type="ECO:0000313" key="3">
    <source>
        <dbReference type="EMBL" id="CAG5011385.1"/>
    </source>
</evidence>
<accession>A0A8S3XJW2</accession>
<protein>
    <submittedName>
        <fullName evidence="4">(apollo) hypothetical protein</fullName>
    </submittedName>
</protein>
<dbReference type="InterPro" id="IPR057251">
    <property type="entry name" value="FP_C"/>
</dbReference>
<feature type="compositionally biased region" description="Polar residues" evidence="1">
    <location>
        <begin position="7"/>
        <end position="24"/>
    </location>
</feature>
<dbReference type="Pfam" id="PF25298">
    <property type="entry name" value="Baculo_FP_2nd"/>
    <property type="match status" value="1"/>
</dbReference>
<reference evidence="4" key="1">
    <citation type="submission" date="2021-04" db="EMBL/GenBank/DDBJ databases">
        <authorList>
            <person name="Tunstrom K."/>
        </authorList>
    </citation>
    <scope>NUCLEOTIDE SEQUENCE</scope>
</reference>
<sequence length="303" mass="34387">MLRSPADKQNNTYGSAPTLLQNKDGCNSPDNSILRSTKRRRCECDCASTPDSKLDVFINSLTSWKHETDIKLSGIMESINEIKQLSSDLLASNSEIEKSIEFLSCKYDEICGEIKNVHSQNMIYGDRLSKLENTTEEIERFSRSSSIEIRNLPIKLPLSQDDQVVIACRIFSELSTKVQTSDIYDIRCLPSKQDTKTVLVTLNSVILKNQILKAFKEYNKKNSGGKLNAKVLAPEYPGQLIYVSENLTARTRRLFYLAREFAKAENFKHCWTANCRVLLRKEDNGKLIVLTSESQLSNLKSKN</sequence>
<name>A0A8S3XJW2_PARAO</name>